<evidence type="ECO:0000256" key="2">
    <source>
        <dbReference type="ARBA" id="ARBA00022475"/>
    </source>
</evidence>
<comment type="function">
    <text evidence="8">Cell division protein that may be involved in stabilizing or promoting the assembly of the division complex.</text>
</comment>
<keyword evidence="11" id="KW-1185">Reference proteome</keyword>
<dbReference type="InterPro" id="IPR026580">
    <property type="entry name" value="DivIB"/>
</dbReference>
<keyword evidence="6 8" id="KW-0472">Membrane</keyword>
<comment type="subcellular location">
    <subcellularLocation>
        <location evidence="8">Cell membrane</location>
        <topology evidence="8">Single-pass type II membrane protein</topology>
    </subcellularLocation>
    <subcellularLocation>
        <location evidence="1">Membrane</location>
    </subcellularLocation>
    <text evidence="8">Localizes to the division septum.</text>
</comment>
<gene>
    <name evidence="8" type="primary">divIB</name>
    <name evidence="10" type="ORF">GCM10008932_17220</name>
</gene>
<organism evidence="10 11">
    <name type="scientific">Alkalibacterium iburiense</name>
    <dbReference type="NCBI Taxonomy" id="290589"/>
    <lineage>
        <taxon>Bacteria</taxon>
        <taxon>Bacillati</taxon>
        <taxon>Bacillota</taxon>
        <taxon>Bacilli</taxon>
        <taxon>Lactobacillales</taxon>
        <taxon>Carnobacteriaceae</taxon>
        <taxon>Alkalibacterium</taxon>
    </lineage>
</organism>
<dbReference type="Gene3D" id="3.40.50.10960">
    <property type="match status" value="1"/>
</dbReference>
<feature type="transmembrane region" description="Helical" evidence="8">
    <location>
        <begin position="31"/>
        <end position="52"/>
    </location>
</feature>
<dbReference type="PROSITE" id="PS51779">
    <property type="entry name" value="POTRA"/>
    <property type="match status" value="1"/>
</dbReference>
<keyword evidence="4 8" id="KW-0812">Transmembrane</keyword>
<reference evidence="11" key="1">
    <citation type="journal article" date="2019" name="Int. J. Syst. Evol. Microbiol.">
        <title>The Global Catalogue of Microorganisms (GCM) 10K type strain sequencing project: providing services to taxonomists for standard genome sequencing and annotation.</title>
        <authorList>
            <consortium name="The Broad Institute Genomics Platform"/>
            <consortium name="The Broad Institute Genome Sequencing Center for Infectious Disease"/>
            <person name="Wu L."/>
            <person name="Ma J."/>
        </authorList>
    </citation>
    <scope>NUCLEOTIDE SEQUENCE [LARGE SCALE GENOMIC DNA]</scope>
    <source>
        <strain evidence="11">JCM 12662</strain>
    </source>
</reference>
<evidence type="ECO:0000313" key="11">
    <source>
        <dbReference type="Proteomes" id="UP001501166"/>
    </source>
</evidence>
<evidence type="ECO:0000256" key="7">
    <source>
        <dbReference type="ARBA" id="ARBA00023306"/>
    </source>
</evidence>
<comment type="caution">
    <text evidence="10">The sequence shown here is derived from an EMBL/GenBank/DDBJ whole genome shotgun (WGS) entry which is preliminary data.</text>
</comment>
<accession>A0ABP3HBM3</accession>
<evidence type="ECO:0000256" key="3">
    <source>
        <dbReference type="ARBA" id="ARBA00022618"/>
    </source>
</evidence>
<proteinExistence type="inferred from homology"/>
<evidence type="ECO:0000256" key="5">
    <source>
        <dbReference type="ARBA" id="ARBA00022989"/>
    </source>
</evidence>
<keyword evidence="2 8" id="KW-1003">Cell membrane</keyword>
<evidence type="ECO:0000256" key="8">
    <source>
        <dbReference type="HAMAP-Rule" id="MF_00912"/>
    </source>
</evidence>
<protein>
    <recommendedName>
        <fullName evidence="8">Cell division protein DivIB</fullName>
    </recommendedName>
</protein>
<dbReference type="InterPro" id="IPR050487">
    <property type="entry name" value="FtsQ_DivIB"/>
</dbReference>
<keyword evidence="7 8" id="KW-0131">Cell cycle</keyword>
<dbReference type="InterPro" id="IPR013685">
    <property type="entry name" value="POTRA_FtsQ_type"/>
</dbReference>
<dbReference type="Pfam" id="PF03799">
    <property type="entry name" value="FtsQ_DivIB_C"/>
    <property type="match status" value="1"/>
</dbReference>
<sequence length="271" mass="31136">MKKSEEKLNNDEPQTSVESPFIKQEKSKNIILKWLLIVSVFFISILVSLYFLSSYSLINGIAVEGTNEVYDQNVLESSEVSPGDSLWRTYFNKREIENRIEEQNKQVSSAQLGFSGINNFVVQIEEYETVAYLTQDNQYKKILENGTILEEVVPRPSTNQPILSGFTEGTALELILREYSHLNEQVKLLISEIEYQDNERNSMLVHVYMNDGNEVLASIPSFSERMNYYPEMVRAVDGEKGLFDLEAGAYFIPYDSEEESEELEESNIIDD</sequence>
<evidence type="ECO:0000256" key="6">
    <source>
        <dbReference type="ARBA" id="ARBA00023136"/>
    </source>
</evidence>
<dbReference type="Proteomes" id="UP001501166">
    <property type="component" value="Unassembled WGS sequence"/>
</dbReference>
<dbReference type="HAMAP" id="MF_00912">
    <property type="entry name" value="DivIB"/>
    <property type="match status" value="1"/>
</dbReference>
<dbReference type="EMBL" id="BAAACW010000109">
    <property type="protein sequence ID" value="GAA0365587.1"/>
    <property type="molecule type" value="Genomic_DNA"/>
</dbReference>
<evidence type="ECO:0000259" key="9">
    <source>
        <dbReference type="PROSITE" id="PS51779"/>
    </source>
</evidence>
<dbReference type="RefSeq" id="WP_343755711.1">
    <property type="nucleotide sequence ID" value="NZ_BAAACW010000109.1"/>
</dbReference>
<dbReference type="PANTHER" id="PTHR37820:SF1">
    <property type="entry name" value="CELL DIVISION PROTEIN FTSQ"/>
    <property type="match status" value="1"/>
</dbReference>
<dbReference type="PANTHER" id="PTHR37820">
    <property type="entry name" value="CELL DIVISION PROTEIN DIVIB"/>
    <property type="match status" value="1"/>
</dbReference>
<dbReference type="InterPro" id="IPR005548">
    <property type="entry name" value="Cell_div_FtsQ/DivIB_C"/>
</dbReference>
<comment type="similarity">
    <text evidence="8">Belongs to the FtsQ/DivIB family. DivIB subfamily.</text>
</comment>
<evidence type="ECO:0000313" key="10">
    <source>
        <dbReference type="EMBL" id="GAA0365587.1"/>
    </source>
</evidence>
<dbReference type="Pfam" id="PF08478">
    <property type="entry name" value="POTRA_1"/>
    <property type="match status" value="1"/>
</dbReference>
<keyword evidence="3 8" id="KW-0132">Cell division</keyword>
<evidence type="ECO:0000256" key="1">
    <source>
        <dbReference type="ARBA" id="ARBA00004370"/>
    </source>
</evidence>
<keyword evidence="5 8" id="KW-1133">Transmembrane helix</keyword>
<dbReference type="InterPro" id="IPR034746">
    <property type="entry name" value="POTRA"/>
</dbReference>
<evidence type="ECO:0000256" key="4">
    <source>
        <dbReference type="ARBA" id="ARBA00022692"/>
    </source>
</evidence>
<feature type="domain" description="POTRA" evidence="9">
    <location>
        <begin position="56"/>
        <end position="127"/>
    </location>
</feature>
<name>A0ABP3HBM3_9LACT</name>